<organism evidence="1 2">
    <name type="scientific">Heterodera trifolii</name>
    <dbReference type="NCBI Taxonomy" id="157864"/>
    <lineage>
        <taxon>Eukaryota</taxon>
        <taxon>Metazoa</taxon>
        <taxon>Ecdysozoa</taxon>
        <taxon>Nematoda</taxon>
        <taxon>Chromadorea</taxon>
        <taxon>Rhabditida</taxon>
        <taxon>Tylenchina</taxon>
        <taxon>Tylenchomorpha</taxon>
        <taxon>Tylenchoidea</taxon>
        <taxon>Heteroderidae</taxon>
        <taxon>Heteroderinae</taxon>
        <taxon>Heterodera</taxon>
    </lineage>
</organism>
<keyword evidence="2" id="KW-1185">Reference proteome</keyword>
<accession>A0ABD2LM73</accession>
<gene>
    <name evidence="1" type="ORF">niasHT_020092</name>
</gene>
<sequence>MATLLSFLANTMNIDVDRFGLAVTTSMSRWNEAQAIVEGLHARGYELKTQHLYPRERNVRLHGSELSRSGANRLGAYNGSARGPTVSELYRSRHGITLRHPSAPCLMEPGGNGHI</sequence>
<dbReference type="AlphaFoldDB" id="A0ABD2LM73"/>
<reference evidence="1 2" key="1">
    <citation type="submission" date="2024-10" db="EMBL/GenBank/DDBJ databases">
        <authorList>
            <person name="Kim D."/>
        </authorList>
    </citation>
    <scope>NUCLEOTIDE SEQUENCE [LARGE SCALE GENOMIC DNA]</scope>
    <source>
        <strain evidence="1">BH-2024</strain>
    </source>
</reference>
<proteinExistence type="predicted"/>
<dbReference type="InterPro" id="IPR036085">
    <property type="entry name" value="PAZ_dom_sf"/>
</dbReference>
<dbReference type="SUPFAM" id="SSF101690">
    <property type="entry name" value="PAZ domain"/>
    <property type="match status" value="1"/>
</dbReference>
<evidence type="ECO:0000313" key="2">
    <source>
        <dbReference type="Proteomes" id="UP001620626"/>
    </source>
</evidence>
<evidence type="ECO:0000313" key="1">
    <source>
        <dbReference type="EMBL" id="KAL3115419.1"/>
    </source>
</evidence>
<protein>
    <submittedName>
        <fullName evidence="1">Uncharacterized protein</fullName>
    </submittedName>
</protein>
<name>A0ABD2LM73_9BILA</name>
<comment type="caution">
    <text evidence="1">The sequence shown here is derived from an EMBL/GenBank/DDBJ whole genome shotgun (WGS) entry which is preliminary data.</text>
</comment>
<dbReference type="EMBL" id="JBICBT010000381">
    <property type="protein sequence ID" value="KAL3115419.1"/>
    <property type="molecule type" value="Genomic_DNA"/>
</dbReference>
<dbReference type="Proteomes" id="UP001620626">
    <property type="component" value="Unassembled WGS sequence"/>
</dbReference>